<keyword evidence="2" id="KW-1185">Reference proteome</keyword>
<dbReference type="EMBL" id="CM042051">
    <property type="protein sequence ID" value="KAI3728157.1"/>
    <property type="molecule type" value="Genomic_DNA"/>
</dbReference>
<name>A0ACB9C1X0_ARCLA</name>
<protein>
    <submittedName>
        <fullName evidence="1">Uncharacterized protein</fullName>
    </submittedName>
</protein>
<reference evidence="1 2" key="2">
    <citation type="journal article" date="2022" name="Mol. Ecol. Resour.">
        <title>The genomes of chicory, endive, great burdock and yacon provide insights into Asteraceae paleo-polyploidization history and plant inulin production.</title>
        <authorList>
            <person name="Fan W."/>
            <person name="Wang S."/>
            <person name="Wang H."/>
            <person name="Wang A."/>
            <person name="Jiang F."/>
            <person name="Liu H."/>
            <person name="Zhao H."/>
            <person name="Xu D."/>
            <person name="Zhang Y."/>
        </authorList>
    </citation>
    <scope>NUCLEOTIDE SEQUENCE [LARGE SCALE GENOMIC DNA]</scope>
    <source>
        <strain evidence="2">cv. Niubang</strain>
    </source>
</reference>
<comment type="caution">
    <text evidence="1">The sequence shown here is derived from an EMBL/GenBank/DDBJ whole genome shotgun (WGS) entry which is preliminary data.</text>
</comment>
<sequence length="421" mass="47199">MILTEEEDPMTKEKIMSIKLTENTKDISIKEAEKEAGKNKKRGQTDESETAKVIQINEGQKDALRSMRKLSGEKRKQIDRGKLEQERTSKHLSKKGQTSYAAKGKGKACITMDENSDSDFENPKFLKTKSGRYEAGKDKAKKKRNPLKLKDPLSAKSQRAQGKQPAELADTPVNPEPDHQEPDSPEDAETVKKEIAMELNEKFALLMTTKVDMRNLIRTAKEMFPDDEMFEQYENELLVLFNEQGLGMSSGKRSKGMNSHHTTGETSNAQRDDTHTTLARNARALCTPTKLKFDGEVSLDAVNPLSPYWYSQTTYGLIDETIMNQSGGATEITHNPMDNVKSSELPVVAYVPTSPVDRDLIDGSPEIPIPSFNLGISQHMQCDYHPATKNVNDPITSNDDQAKPLRRQIKIGEQILKMQEA</sequence>
<dbReference type="Proteomes" id="UP001055879">
    <property type="component" value="Linkage Group LG05"/>
</dbReference>
<evidence type="ECO:0000313" key="2">
    <source>
        <dbReference type="Proteomes" id="UP001055879"/>
    </source>
</evidence>
<reference evidence="2" key="1">
    <citation type="journal article" date="2022" name="Mol. Ecol. Resour.">
        <title>The genomes of chicory, endive, great burdock and yacon provide insights into Asteraceae palaeo-polyploidization history and plant inulin production.</title>
        <authorList>
            <person name="Fan W."/>
            <person name="Wang S."/>
            <person name="Wang H."/>
            <person name="Wang A."/>
            <person name="Jiang F."/>
            <person name="Liu H."/>
            <person name="Zhao H."/>
            <person name="Xu D."/>
            <person name="Zhang Y."/>
        </authorList>
    </citation>
    <scope>NUCLEOTIDE SEQUENCE [LARGE SCALE GENOMIC DNA]</scope>
    <source>
        <strain evidence="2">cv. Niubang</strain>
    </source>
</reference>
<gene>
    <name evidence="1" type="ORF">L6452_16787</name>
</gene>
<organism evidence="1 2">
    <name type="scientific">Arctium lappa</name>
    <name type="common">Greater burdock</name>
    <name type="synonym">Lappa major</name>
    <dbReference type="NCBI Taxonomy" id="4217"/>
    <lineage>
        <taxon>Eukaryota</taxon>
        <taxon>Viridiplantae</taxon>
        <taxon>Streptophyta</taxon>
        <taxon>Embryophyta</taxon>
        <taxon>Tracheophyta</taxon>
        <taxon>Spermatophyta</taxon>
        <taxon>Magnoliopsida</taxon>
        <taxon>eudicotyledons</taxon>
        <taxon>Gunneridae</taxon>
        <taxon>Pentapetalae</taxon>
        <taxon>asterids</taxon>
        <taxon>campanulids</taxon>
        <taxon>Asterales</taxon>
        <taxon>Asteraceae</taxon>
        <taxon>Carduoideae</taxon>
        <taxon>Cardueae</taxon>
        <taxon>Arctiinae</taxon>
        <taxon>Arctium</taxon>
    </lineage>
</organism>
<accession>A0ACB9C1X0</accession>
<evidence type="ECO:0000313" key="1">
    <source>
        <dbReference type="EMBL" id="KAI3728157.1"/>
    </source>
</evidence>
<proteinExistence type="predicted"/>